<proteinExistence type="predicted"/>
<name>A0A1Y2CB22_9FUNG</name>
<protein>
    <submittedName>
        <fullName evidence="2">Uncharacterized protein</fullName>
    </submittedName>
</protein>
<keyword evidence="1" id="KW-0812">Transmembrane</keyword>
<evidence type="ECO:0000256" key="1">
    <source>
        <dbReference type="SAM" id="Phobius"/>
    </source>
</evidence>
<gene>
    <name evidence="2" type="ORF">LY90DRAFT_509667</name>
</gene>
<keyword evidence="1" id="KW-0472">Membrane</keyword>
<reference evidence="2 3" key="1">
    <citation type="submission" date="2016-08" db="EMBL/GenBank/DDBJ databases">
        <title>A Parts List for Fungal Cellulosomes Revealed by Comparative Genomics.</title>
        <authorList>
            <consortium name="DOE Joint Genome Institute"/>
            <person name="Haitjema C.H."/>
            <person name="Gilmore S.P."/>
            <person name="Henske J.K."/>
            <person name="Solomon K.V."/>
            <person name="De Groot R."/>
            <person name="Kuo A."/>
            <person name="Mondo S.J."/>
            <person name="Salamov A.A."/>
            <person name="Labutti K."/>
            <person name="Zhao Z."/>
            <person name="Chiniquy J."/>
            <person name="Barry K."/>
            <person name="Brewer H.M."/>
            <person name="Purvine S.O."/>
            <person name="Wright A.T."/>
            <person name="Boxma B."/>
            <person name="Van Alen T."/>
            <person name="Hackstein J.H."/>
            <person name="Baker S.E."/>
            <person name="Grigoriev I.V."/>
            <person name="O'Malley M.A."/>
        </authorList>
    </citation>
    <scope>NUCLEOTIDE SEQUENCE [LARGE SCALE GENOMIC DNA]</scope>
    <source>
        <strain evidence="2 3">G1</strain>
    </source>
</reference>
<evidence type="ECO:0000313" key="2">
    <source>
        <dbReference type="EMBL" id="ORY44233.1"/>
    </source>
</evidence>
<keyword evidence="1" id="KW-1133">Transmembrane helix</keyword>
<keyword evidence="3" id="KW-1185">Reference proteome</keyword>
<evidence type="ECO:0000313" key="3">
    <source>
        <dbReference type="Proteomes" id="UP000193920"/>
    </source>
</evidence>
<organism evidence="2 3">
    <name type="scientific">Neocallimastix californiae</name>
    <dbReference type="NCBI Taxonomy" id="1754190"/>
    <lineage>
        <taxon>Eukaryota</taxon>
        <taxon>Fungi</taxon>
        <taxon>Fungi incertae sedis</taxon>
        <taxon>Chytridiomycota</taxon>
        <taxon>Chytridiomycota incertae sedis</taxon>
        <taxon>Neocallimastigomycetes</taxon>
        <taxon>Neocallimastigales</taxon>
        <taxon>Neocallimastigaceae</taxon>
        <taxon>Neocallimastix</taxon>
    </lineage>
</organism>
<dbReference type="Proteomes" id="UP000193920">
    <property type="component" value="Unassembled WGS sequence"/>
</dbReference>
<comment type="caution">
    <text evidence="2">The sequence shown here is derived from an EMBL/GenBank/DDBJ whole genome shotgun (WGS) entry which is preliminary data.</text>
</comment>
<dbReference type="STRING" id="1754190.A0A1Y2CB22"/>
<feature type="transmembrane region" description="Helical" evidence="1">
    <location>
        <begin position="103"/>
        <end position="125"/>
    </location>
</feature>
<dbReference type="EMBL" id="MCOG01000114">
    <property type="protein sequence ID" value="ORY44233.1"/>
    <property type="molecule type" value="Genomic_DNA"/>
</dbReference>
<dbReference type="AlphaFoldDB" id="A0A1Y2CB22"/>
<accession>A0A1Y2CB22</accession>
<sequence length="142" mass="17219">MRRNINNQRQNFIQNQTQAQHQQQRKIEIINKIETLKYNNKNISILIANLQNLFDKLEKIDTDINDSSKIGILNRCLPENLRWINVFQYSKWNDCCNYVKRSFYFYFISLLIFDYGNFAIADAFAKNKYKVFHIILFNYKLF</sequence>